<evidence type="ECO:0000313" key="2">
    <source>
        <dbReference type="EMBL" id="GLB53740.1"/>
    </source>
</evidence>
<comment type="caution">
    <text evidence="2">The sequence shown here is derived from an EMBL/GenBank/DDBJ whole genome shotgun (WGS) entry which is preliminary data.</text>
</comment>
<dbReference type="CDD" id="cd00761">
    <property type="entry name" value="Glyco_tranf_GTA_type"/>
    <property type="match status" value="1"/>
</dbReference>
<dbReference type="PANTHER" id="PTHR43685">
    <property type="entry name" value="GLYCOSYLTRANSFERASE"/>
    <property type="match status" value="1"/>
</dbReference>
<dbReference type="InterPro" id="IPR029044">
    <property type="entry name" value="Nucleotide-diphossugar_trans"/>
</dbReference>
<accession>A0A9W6B713</accession>
<dbReference type="EMBL" id="BRVP01000023">
    <property type="protein sequence ID" value="GLB53740.1"/>
    <property type="molecule type" value="Genomic_DNA"/>
</dbReference>
<reference evidence="2" key="1">
    <citation type="submission" date="2022-07" db="EMBL/GenBank/DDBJ databases">
        <title>Taxonomy of Novel Oxalotrophic and Methylotrophic Bacteria.</title>
        <authorList>
            <person name="Sahin N."/>
            <person name="Tani A."/>
        </authorList>
    </citation>
    <scope>NUCLEOTIDE SEQUENCE</scope>
    <source>
        <strain evidence="2">AM327</strain>
    </source>
</reference>
<feature type="domain" description="Glycosyltransferase 2-like" evidence="1">
    <location>
        <begin position="8"/>
        <end position="172"/>
    </location>
</feature>
<dbReference type="InterPro" id="IPR001173">
    <property type="entry name" value="Glyco_trans_2-like"/>
</dbReference>
<keyword evidence="2" id="KW-0808">Transferase</keyword>
<dbReference type="AlphaFoldDB" id="A0A9W6B713"/>
<dbReference type="SUPFAM" id="SSF53448">
    <property type="entry name" value="Nucleotide-diphospho-sugar transferases"/>
    <property type="match status" value="1"/>
</dbReference>
<dbReference type="Pfam" id="PF00535">
    <property type="entry name" value="Glycos_transf_2"/>
    <property type="match status" value="1"/>
</dbReference>
<organism evidence="2 3">
    <name type="scientific">Neptunitalea chrysea</name>
    <dbReference type="NCBI Taxonomy" id="1647581"/>
    <lineage>
        <taxon>Bacteria</taxon>
        <taxon>Pseudomonadati</taxon>
        <taxon>Bacteroidota</taxon>
        <taxon>Flavobacteriia</taxon>
        <taxon>Flavobacteriales</taxon>
        <taxon>Flavobacteriaceae</taxon>
        <taxon>Neptunitalea</taxon>
    </lineage>
</organism>
<dbReference type="Proteomes" id="UP001143545">
    <property type="component" value="Unassembled WGS sequence"/>
</dbReference>
<dbReference type="PANTHER" id="PTHR43685:SF11">
    <property type="entry name" value="GLYCOSYLTRANSFERASE TAGX-RELATED"/>
    <property type="match status" value="1"/>
</dbReference>
<gene>
    <name evidence="2" type="ORF">NBRC110019_27810</name>
</gene>
<evidence type="ECO:0000259" key="1">
    <source>
        <dbReference type="Pfam" id="PF00535"/>
    </source>
</evidence>
<evidence type="ECO:0000313" key="3">
    <source>
        <dbReference type="Proteomes" id="UP001143545"/>
    </source>
</evidence>
<dbReference type="RefSeq" id="WP_281755917.1">
    <property type="nucleotide sequence ID" value="NZ_BRVP01000023.1"/>
</dbReference>
<name>A0A9W6B713_9FLAO</name>
<dbReference type="Gene3D" id="3.90.550.10">
    <property type="entry name" value="Spore Coat Polysaccharide Biosynthesis Protein SpsA, Chain A"/>
    <property type="match status" value="1"/>
</dbReference>
<dbReference type="InterPro" id="IPR050834">
    <property type="entry name" value="Glycosyltransf_2"/>
</dbReference>
<proteinExistence type="predicted"/>
<dbReference type="GO" id="GO:0016740">
    <property type="term" value="F:transferase activity"/>
    <property type="evidence" value="ECO:0007669"/>
    <property type="project" value="UniProtKB-KW"/>
</dbReference>
<protein>
    <submittedName>
        <fullName evidence="2">Glycosyl transferase</fullName>
    </submittedName>
</protein>
<sequence length="316" mass="36596">MQQQPLFSIIIPLYNKEKYILKTLQSVLQQDYTNFEIVLVNDCCTDNSLQQVATVNDDRIVLIHHPHNKGLAASRNTGITNAKGAIICLLDADDLYEPNFLSTIYNLQASFPEADFYGTDYYEQYSFGKLRTNKTVDTTKENTSFLVEDFFKYNLGQPIICQSSLTFKKSVLDTTEDLFDTNINYAEDVDFYIKAFSTYKLAYCFKPLATYRNDIPNQMVYSKISGKNYPDFSSYDKYSKDNTSLQKYLDFQRYSFASNLRLEGNKHEANKLIAQINFSNINSKQRLLVRSPLFVVKMIKATKRFLMKQNIKVSTY</sequence>
<keyword evidence="3" id="KW-1185">Reference proteome</keyword>